<accession>A0A366GTY3</accession>
<organism evidence="2 3">
    <name type="scientific">Marinobacter pelagius</name>
    <dbReference type="NCBI Taxonomy" id="379482"/>
    <lineage>
        <taxon>Bacteria</taxon>
        <taxon>Pseudomonadati</taxon>
        <taxon>Pseudomonadota</taxon>
        <taxon>Gammaproteobacteria</taxon>
        <taxon>Pseudomonadales</taxon>
        <taxon>Marinobacteraceae</taxon>
        <taxon>Marinobacter</taxon>
    </lineage>
</organism>
<gene>
    <name evidence="2" type="ORF">DET50_10712</name>
</gene>
<keyword evidence="1" id="KW-1133">Transmembrane helix</keyword>
<evidence type="ECO:0000313" key="3">
    <source>
        <dbReference type="Proteomes" id="UP000252995"/>
    </source>
</evidence>
<dbReference type="EMBL" id="QNRO01000007">
    <property type="protein sequence ID" value="RBP30598.1"/>
    <property type="molecule type" value="Genomic_DNA"/>
</dbReference>
<dbReference type="Proteomes" id="UP000252995">
    <property type="component" value="Unassembled WGS sequence"/>
</dbReference>
<keyword evidence="1" id="KW-0812">Transmembrane</keyword>
<comment type="caution">
    <text evidence="2">The sequence shown here is derived from an EMBL/GenBank/DDBJ whole genome shotgun (WGS) entry which is preliminary data.</text>
</comment>
<evidence type="ECO:0000313" key="2">
    <source>
        <dbReference type="EMBL" id="RBP30598.1"/>
    </source>
</evidence>
<reference evidence="2 3" key="1">
    <citation type="submission" date="2018-06" db="EMBL/GenBank/DDBJ databases">
        <title>Freshwater and sediment microbial communities from various areas in North America, analyzing microbe dynamics in response to fracking.</title>
        <authorList>
            <person name="Lamendella R."/>
        </authorList>
    </citation>
    <scope>NUCLEOTIDE SEQUENCE [LARGE SCALE GENOMIC DNA]</scope>
    <source>
        <strain evidence="2 3">114J</strain>
    </source>
</reference>
<keyword evidence="1" id="KW-0472">Membrane</keyword>
<protein>
    <recommendedName>
        <fullName evidence="4">MAPEG family protein</fullName>
    </recommendedName>
</protein>
<dbReference type="AlphaFoldDB" id="A0A366GTY3"/>
<name>A0A366GTY3_9GAMM</name>
<feature type="transmembrane region" description="Helical" evidence="1">
    <location>
        <begin position="12"/>
        <end position="34"/>
    </location>
</feature>
<proteinExistence type="predicted"/>
<evidence type="ECO:0000256" key="1">
    <source>
        <dbReference type="SAM" id="Phobius"/>
    </source>
</evidence>
<evidence type="ECO:0008006" key="4">
    <source>
        <dbReference type="Google" id="ProtNLM"/>
    </source>
</evidence>
<sequence>MTSSIESVQSPWVRFLAHLFVIFVAWTIFIKYLFPIGFAMANNEA</sequence>
<dbReference type="RefSeq" id="WP_220150131.1">
    <property type="nucleotide sequence ID" value="NZ_QNRO01000007.1"/>
</dbReference>